<evidence type="ECO:0000313" key="2">
    <source>
        <dbReference type="Proteomes" id="UP000186524"/>
    </source>
</evidence>
<keyword evidence="2" id="KW-1185">Reference proteome</keyword>
<proteinExistence type="predicted"/>
<evidence type="ECO:0000313" key="1">
    <source>
        <dbReference type="EMBL" id="OKL37610.1"/>
    </source>
</evidence>
<organism evidence="1 2">
    <name type="scientific">Domibacillus mangrovi</name>
    <dbReference type="NCBI Taxonomy" id="1714354"/>
    <lineage>
        <taxon>Bacteria</taxon>
        <taxon>Bacillati</taxon>
        <taxon>Bacillota</taxon>
        <taxon>Bacilli</taxon>
        <taxon>Bacillales</taxon>
        <taxon>Bacillaceae</taxon>
        <taxon>Domibacillus</taxon>
    </lineage>
</organism>
<dbReference type="OrthoDB" id="3174733at2"/>
<dbReference type="AlphaFoldDB" id="A0A1Q5P5R3"/>
<dbReference type="Proteomes" id="UP000186524">
    <property type="component" value="Unassembled WGS sequence"/>
</dbReference>
<gene>
    <name evidence="1" type="ORF">BLL40_04710</name>
</gene>
<dbReference type="RefSeq" id="WP_073710761.1">
    <property type="nucleotide sequence ID" value="NZ_MRWQ01000004.1"/>
</dbReference>
<accession>A0A1Q5P5R3</accession>
<reference evidence="1 2" key="1">
    <citation type="submission" date="2016-12" db="EMBL/GenBank/DDBJ databases">
        <title>Domibacillus sp. SAOS 44 whole genome sequencing.</title>
        <authorList>
            <person name="Verma A."/>
            <person name="Krishnamurthi S."/>
        </authorList>
    </citation>
    <scope>NUCLEOTIDE SEQUENCE [LARGE SCALE GENOMIC DNA]</scope>
    <source>
        <strain evidence="1 2">SAOS 44</strain>
    </source>
</reference>
<sequence>MNEKLFYDSKDVKQMLDCGSIRTAQLRIKAMNDELKSKGYWVERGKVPVAFFHEKYPYVSLNKH</sequence>
<dbReference type="EMBL" id="MRWQ01000004">
    <property type="protein sequence ID" value="OKL37610.1"/>
    <property type="molecule type" value="Genomic_DNA"/>
</dbReference>
<protein>
    <submittedName>
        <fullName evidence="1">Uncharacterized protein</fullName>
    </submittedName>
</protein>
<name>A0A1Q5P5R3_9BACI</name>
<comment type="caution">
    <text evidence="1">The sequence shown here is derived from an EMBL/GenBank/DDBJ whole genome shotgun (WGS) entry which is preliminary data.</text>
</comment>